<feature type="compositionally biased region" description="Polar residues" evidence="1">
    <location>
        <begin position="82"/>
        <end position="94"/>
    </location>
</feature>
<name>A0A4P9WTS1_9FUNG</name>
<accession>A0A4P9WTS1</accession>
<evidence type="ECO:0000256" key="1">
    <source>
        <dbReference type="SAM" id="MobiDB-lite"/>
    </source>
</evidence>
<feature type="region of interest" description="Disordered" evidence="1">
    <location>
        <begin position="82"/>
        <end position="103"/>
    </location>
</feature>
<dbReference type="AlphaFoldDB" id="A0A4P9WTS1"/>
<evidence type="ECO:0000313" key="3">
    <source>
        <dbReference type="Proteomes" id="UP000269721"/>
    </source>
</evidence>
<proteinExistence type="predicted"/>
<dbReference type="EMBL" id="KZ993883">
    <property type="protein sequence ID" value="RKO94486.1"/>
    <property type="molecule type" value="Genomic_DNA"/>
</dbReference>
<keyword evidence="3" id="KW-1185">Reference proteome</keyword>
<protein>
    <submittedName>
        <fullName evidence="2">Uncharacterized protein</fullName>
    </submittedName>
</protein>
<evidence type="ECO:0000313" key="2">
    <source>
        <dbReference type="EMBL" id="RKO94486.1"/>
    </source>
</evidence>
<organism evidence="2 3">
    <name type="scientific">Blyttiomyces helicus</name>
    <dbReference type="NCBI Taxonomy" id="388810"/>
    <lineage>
        <taxon>Eukaryota</taxon>
        <taxon>Fungi</taxon>
        <taxon>Fungi incertae sedis</taxon>
        <taxon>Chytridiomycota</taxon>
        <taxon>Chytridiomycota incertae sedis</taxon>
        <taxon>Chytridiomycetes</taxon>
        <taxon>Chytridiomycetes incertae sedis</taxon>
        <taxon>Blyttiomyces</taxon>
    </lineage>
</organism>
<sequence length="159" mass="17289">MTAWEFRVHSITASFTRTLFIPIVVARGRSAYYDDAYVSYRLSLQPDALSLVRTESPAVGTCTWYDTVTVGHATGPVGGLNPQTYYPSEPSSPGGTPFGNLRVNASAPPPLNPFANTPPSLSPWAQATPDLSYDPEMAQGVLFQLGQLNIDKWAIFRPP</sequence>
<reference evidence="3" key="1">
    <citation type="journal article" date="2018" name="Nat. Microbiol.">
        <title>Leveraging single-cell genomics to expand the fungal tree of life.</title>
        <authorList>
            <person name="Ahrendt S.R."/>
            <person name="Quandt C.A."/>
            <person name="Ciobanu D."/>
            <person name="Clum A."/>
            <person name="Salamov A."/>
            <person name="Andreopoulos B."/>
            <person name="Cheng J.F."/>
            <person name="Woyke T."/>
            <person name="Pelin A."/>
            <person name="Henrissat B."/>
            <person name="Reynolds N.K."/>
            <person name="Benny G.L."/>
            <person name="Smith M.E."/>
            <person name="James T.Y."/>
            <person name="Grigoriev I.V."/>
        </authorList>
    </citation>
    <scope>NUCLEOTIDE SEQUENCE [LARGE SCALE GENOMIC DNA]</scope>
</reference>
<dbReference type="Proteomes" id="UP000269721">
    <property type="component" value="Unassembled WGS sequence"/>
</dbReference>
<gene>
    <name evidence="2" type="ORF">BDK51DRAFT_42408</name>
</gene>